<organism evidence="3 4">
    <name type="scientific">Paracoccus denitrificans (strain Pd 1222)</name>
    <dbReference type="NCBI Taxonomy" id="318586"/>
    <lineage>
        <taxon>Bacteria</taxon>
        <taxon>Pseudomonadati</taxon>
        <taxon>Pseudomonadota</taxon>
        <taxon>Alphaproteobacteria</taxon>
        <taxon>Rhodobacterales</taxon>
        <taxon>Paracoccaceae</taxon>
        <taxon>Paracoccus</taxon>
    </lineage>
</organism>
<dbReference type="eggNOG" id="COG3777">
    <property type="taxonomic scope" value="Bacteria"/>
</dbReference>
<feature type="domain" description="FAS1-like dehydratase" evidence="2">
    <location>
        <begin position="71"/>
        <end position="128"/>
    </location>
</feature>
<dbReference type="HOGENOM" id="CLU_028690_3_1_5"/>
<dbReference type="Gene3D" id="3.10.129.10">
    <property type="entry name" value="Hotdog Thioesterase"/>
    <property type="match status" value="1"/>
</dbReference>
<protein>
    <recommendedName>
        <fullName evidence="2">FAS1-like dehydratase domain-containing protein</fullName>
    </recommendedName>
</protein>
<feature type="compositionally biased region" description="Low complexity" evidence="1">
    <location>
        <begin position="153"/>
        <end position="166"/>
    </location>
</feature>
<proteinExistence type="predicted"/>
<dbReference type="PANTHER" id="PTHR28152:SF1">
    <property type="entry name" value="HYDROXYACYL-THIOESTER DEHYDRATASE TYPE 2, MITOCHONDRIAL"/>
    <property type="match status" value="1"/>
</dbReference>
<reference evidence="4" key="1">
    <citation type="submission" date="2006-12" db="EMBL/GenBank/DDBJ databases">
        <title>Complete sequence of chromosome 1 of Paracoccus denitrificans PD1222.</title>
        <authorList>
            <person name="Copeland A."/>
            <person name="Lucas S."/>
            <person name="Lapidus A."/>
            <person name="Barry K."/>
            <person name="Detter J.C."/>
            <person name="Glavina del Rio T."/>
            <person name="Hammon N."/>
            <person name="Israni S."/>
            <person name="Dalin E."/>
            <person name="Tice H."/>
            <person name="Pitluck S."/>
            <person name="Munk A.C."/>
            <person name="Brettin T."/>
            <person name="Bruce D."/>
            <person name="Han C."/>
            <person name="Tapia R."/>
            <person name="Gilna P."/>
            <person name="Schmutz J."/>
            <person name="Larimer F."/>
            <person name="Land M."/>
            <person name="Hauser L."/>
            <person name="Kyrpides N."/>
            <person name="Lykidis A."/>
            <person name="Spiro S."/>
            <person name="Richardson D.J."/>
            <person name="Moir J.W.B."/>
            <person name="Ferguson S.J."/>
            <person name="van Spanning R.J.M."/>
            <person name="Richardson P."/>
        </authorList>
    </citation>
    <scope>NUCLEOTIDE SEQUENCE [LARGE SCALE GENOMIC DNA]</scope>
    <source>
        <strain evidence="4">Pd 1222</strain>
    </source>
</reference>
<dbReference type="InterPro" id="IPR039569">
    <property type="entry name" value="FAS1-like_DH_region"/>
</dbReference>
<dbReference type="Pfam" id="PF13452">
    <property type="entry name" value="FAS1_DH_region"/>
    <property type="match status" value="1"/>
</dbReference>
<dbReference type="InterPro" id="IPR052741">
    <property type="entry name" value="Mitochondrial_HTD2"/>
</dbReference>
<gene>
    <name evidence="3" type="ordered locus">Pden_0221</name>
</gene>
<dbReference type="Proteomes" id="UP000000361">
    <property type="component" value="Chromosome 1"/>
</dbReference>
<dbReference type="PANTHER" id="PTHR28152">
    <property type="entry name" value="HYDROXYACYL-THIOESTER DEHYDRATASE TYPE 2, MITOCHONDRIAL"/>
    <property type="match status" value="1"/>
</dbReference>
<dbReference type="KEGG" id="pde:Pden_0221"/>
<dbReference type="AlphaFoldDB" id="A1AYJ1"/>
<dbReference type="OrthoDB" id="7183822at2"/>
<sequence length="287" mass="30604">MSNATPSAVDMADIFTLSQARRVAAMLDIDPQQLRQGDPVPRGWHFAMLAGQSPRHALRPDGFPGLGIPMPRTDRPRLLLGERSMAFRGNLVVGAPLRRQSAIASIVEKTGRNGPLSIVRVEHVLSGDADAPDGAASITESQTYYLAGPPSSPGTATATRPGRAAPDVPAAGASKVVTPDEVLLFQYSALGFNTHRIHFDRDYATRVEGHPDLVVNGGLATLLATEYLRNDLGKSVSTLSARHLAPLYVNRPLTIRPSELSDTGASLSLIDCDGRVAAELVVTFDEL</sequence>
<evidence type="ECO:0000259" key="2">
    <source>
        <dbReference type="Pfam" id="PF13452"/>
    </source>
</evidence>
<dbReference type="SUPFAM" id="SSF54637">
    <property type="entry name" value="Thioesterase/thiol ester dehydrase-isomerase"/>
    <property type="match status" value="1"/>
</dbReference>
<evidence type="ECO:0000256" key="1">
    <source>
        <dbReference type="SAM" id="MobiDB-lite"/>
    </source>
</evidence>
<evidence type="ECO:0000313" key="4">
    <source>
        <dbReference type="Proteomes" id="UP000000361"/>
    </source>
</evidence>
<dbReference type="EMBL" id="CP000489">
    <property type="protein sequence ID" value="ABL68335.1"/>
    <property type="molecule type" value="Genomic_DNA"/>
</dbReference>
<accession>A1AYJ1</accession>
<dbReference type="GO" id="GO:0019171">
    <property type="term" value="F:(3R)-hydroxyacyl-[acyl-carrier-protein] dehydratase activity"/>
    <property type="evidence" value="ECO:0007669"/>
    <property type="project" value="TreeGrafter"/>
</dbReference>
<dbReference type="InterPro" id="IPR029069">
    <property type="entry name" value="HotDog_dom_sf"/>
</dbReference>
<dbReference type="STRING" id="318586.Pden_0221"/>
<feature type="region of interest" description="Disordered" evidence="1">
    <location>
        <begin position="147"/>
        <end position="167"/>
    </location>
</feature>
<keyword evidence="4" id="KW-1185">Reference proteome</keyword>
<name>A1AYJ1_PARDP</name>
<dbReference type="EnsemblBacteria" id="ABL68335">
    <property type="protein sequence ID" value="ABL68335"/>
    <property type="gene ID" value="Pden_0221"/>
</dbReference>
<evidence type="ECO:0000313" key="3">
    <source>
        <dbReference type="EMBL" id="ABL68335.1"/>
    </source>
</evidence>